<dbReference type="AlphaFoldDB" id="A0A1G4TIK1"/>
<feature type="domain" description="BioF2-like acetyltransferase" evidence="1">
    <location>
        <begin position="162"/>
        <end position="306"/>
    </location>
</feature>
<dbReference type="OrthoDB" id="4700839at2"/>
<dbReference type="GO" id="GO:0016740">
    <property type="term" value="F:transferase activity"/>
    <property type="evidence" value="ECO:0007669"/>
    <property type="project" value="UniProtKB-KW"/>
</dbReference>
<sequence length="388" mass="43390">MSPKPLRHVSALNRIEILHVKDLTERDVSLWTTWRDLRPELVGPYFDVRYVQAIGAVVPGARVARLYTEGRIGGYFAYQVRAGVLQPLGAPLSDYHTLIAAPGFTPDLNLLLRATGAKRIDFQGWVGPMEPAAHTAVLNRRAALTPDGFDAWYEQQDHEHHKFFKNVGRCERNIVKDFGGFTFTWERVTSEVMDWIIGLKRDQYKKTGLHDIFDCGWTRDLLASLASLPDEDYGLRAGVFRHGGKLVAAEISLVDRTSVHLWFPAYDPAYYRYTVGIVLTMAIIRYLSPLGYTSFDFGTGGEDYKSPMTVSGGECQEGSLQYAPALGSRMVDAAVALLPARPKLEQARLSLRRRVNVIRSTEVSLGGWSRALMAMGQRAVMRLKPAKG</sequence>
<dbReference type="Proteomes" id="UP000199150">
    <property type="component" value="Unassembled WGS sequence"/>
</dbReference>
<evidence type="ECO:0000313" key="3">
    <source>
        <dbReference type="Proteomes" id="UP000199150"/>
    </source>
</evidence>
<dbReference type="EMBL" id="FMTS01000008">
    <property type="protein sequence ID" value="SCW81238.1"/>
    <property type="molecule type" value="Genomic_DNA"/>
</dbReference>
<dbReference type="SUPFAM" id="SSF55729">
    <property type="entry name" value="Acyl-CoA N-acyltransferases (Nat)"/>
    <property type="match status" value="1"/>
</dbReference>
<name>A0A1G4TIK1_9CAUL</name>
<dbReference type="RefSeq" id="WP_090650580.1">
    <property type="nucleotide sequence ID" value="NZ_CBCRYE010000002.1"/>
</dbReference>
<dbReference type="STRING" id="260084.SAMN02927928_3625"/>
<gene>
    <name evidence="2" type="ORF">SAMN02927928_3625</name>
</gene>
<dbReference type="InterPro" id="IPR016181">
    <property type="entry name" value="Acyl_CoA_acyltransferase"/>
</dbReference>
<protein>
    <submittedName>
        <fullName evidence="2">Acetyltransferase involved in cellulose biosynthesis, CelD/BcsL family</fullName>
    </submittedName>
</protein>
<dbReference type="InterPro" id="IPR038740">
    <property type="entry name" value="BioF2-like_GNAT_dom"/>
</dbReference>
<keyword evidence="2" id="KW-0808">Transferase</keyword>
<proteinExistence type="predicted"/>
<evidence type="ECO:0000259" key="1">
    <source>
        <dbReference type="Pfam" id="PF13480"/>
    </source>
</evidence>
<dbReference type="Gene3D" id="3.40.630.30">
    <property type="match status" value="1"/>
</dbReference>
<keyword evidence="3" id="KW-1185">Reference proteome</keyword>
<organism evidence="2 3">
    <name type="scientific">Asticcacaulis taihuensis</name>
    <dbReference type="NCBI Taxonomy" id="260084"/>
    <lineage>
        <taxon>Bacteria</taxon>
        <taxon>Pseudomonadati</taxon>
        <taxon>Pseudomonadota</taxon>
        <taxon>Alphaproteobacteria</taxon>
        <taxon>Caulobacterales</taxon>
        <taxon>Caulobacteraceae</taxon>
        <taxon>Asticcacaulis</taxon>
    </lineage>
</organism>
<evidence type="ECO:0000313" key="2">
    <source>
        <dbReference type="EMBL" id="SCW81238.1"/>
    </source>
</evidence>
<accession>A0A1G4TIK1</accession>
<dbReference type="Pfam" id="PF13480">
    <property type="entry name" value="Acetyltransf_6"/>
    <property type="match status" value="1"/>
</dbReference>
<reference evidence="3" key="1">
    <citation type="submission" date="2016-10" db="EMBL/GenBank/DDBJ databases">
        <authorList>
            <person name="Varghese N."/>
            <person name="Submissions S."/>
        </authorList>
    </citation>
    <scope>NUCLEOTIDE SEQUENCE [LARGE SCALE GENOMIC DNA]</scope>
    <source>
        <strain evidence="3">CGMCC 1.3431</strain>
    </source>
</reference>